<proteinExistence type="predicted"/>
<dbReference type="Proteomes" id="UP001408789">
    <property type="component" value="Unassembled WGS sequence"/>
</dbReference>
<dbReference type="SUPFAM" id="SSF56672">
    <property type="entry name" value="DNA/RNA polymerases"/>
    <property type="match status" value="1"/>
</dbReference>
<accession>A0AAP0DVL3</accession>
<dbReference type="PANTHER" id="PTHR15503">
    <property type="entry name" value="LDOC1 RELATED"/>
    <property type="match status" value="1"/>
</dbReference>
<evidence type="ECO:0000313" key="2">
    <source>
        <dbReference type="Proteomes" id="UP001408789"/>
    </source>
</evidence>
<dbReference type="PANTHER" id="PTHR15503:SF45">
    <property type="entry name" value="RNA-DIRECTED DNA POLYMERASE HOMOLOG"/>
    <property type="match status" value="1"/>
</dbReference>
<sequence length="165" mass="18619">MDWLAKHKARIMWKEKTVVIKTPNGSNYTRLGDQPATPTRIISMLKAEKCLNTGCQALLVSLVEITKEKRLEDVSVVLKYANIFPEDLPGFPPKRQVEFPIELVPGTAPIGKAPYRLAPSEMQELRSQLQELLDKGLIIPSASPWGVPVLFVKKKDESMRMCINY</sequence>
<keyword evidence="2" id="KW-1185">Reference proteome</keyword>
<evidence type="ECO:0008006" key="3">
    <source>
        <dbReference type="Google" id="ProtNLM"/>
    </source>
</evidence>
<comment type="caution">
    <text evidence="1">The sequence shown here is derived from an EMBL/GenBank/DDBJ whole genome shotgun (WGS) entry which is preliminary data.</text>
</comment>
<dbReference type="EMBL" id="JBCNJP010000006">
    <property type="protein sequence ID" value="KAK9077963.1"/>
    <property type="molecule type" value="Genomic_DNA"/>
</dbReference>
<organism evidence="1 2">
    <name type="scientific">Deinandra increscens subsp. villosa</name>
    <dbReference type="NCBI Taxonomy" id="3103831"/>
    <lineage>
        <taxon>Eukaryota</taxon>
        <taxon>Viridiplantae</taxon>
        <taxon>Streptophyta</taxon>
        <taxon>Embryophyta</taxon>
        <taxon>Tracheophyta</taxon>
        <taxon>Spermatophyta</taxon>
        <taxon>Magnoliopsida</taxon>
        <taxon>eudicotyledons</taxon>
        <taxon>Gunneridae</taxon>
        <taxon>Pentapetalae</taxon>
        <taxon>asterids</taxon>
        <taxon>campanulids</taxon>
        <taxon>Asterales</taxon>
        <taxon>Asteraceae</taxon>
        <taxon>Asteroideae</taxon>
        <taxon>Heliantheae alliance</taxon>
        <taxon>Madieae</taxon>
        <taxon>Madiinae</taxon>
        <taxon>Deinandra</taxon>
    </lineage>
</organism>
<dbReference type="AlphaFoldDB" id="A0AAP0DVL3"/>
<dbReference type="InterPro" id="IPR043502">
    <property type="entry name" value="DNA/RNA_pol_sf"/>
</dbReference>
<name>A0AAP0DVL3_9ASTR</name>
<gene>
    <name evidence="1" type="ORF">SSX86_002020</name>
</gene>
<protein>
    <recommendedName>
        <fullName evidence="3">Reverse transcriptase domain-containing protein</fullName>
    </recommendedName>
</protein>
<reference evidence="1 2" key="1">
    <citation type="submission" date="2024-04" db="EMBL/GenBank/DDBJ databases">
        <title>The reference genome of an endangered Asteraceae, Deinandra increscens subsp. villosa, native to the Central Coast of California.</title>
        <authorList>
            <person name="Guilliams M."/>
            <person name="Hasenstab-Lehman K."/>
            <person name="Meyer R."/>
            <person name="Mcevoy S."/>
        </authorList>
    </citation>
    <scope>NUCLEOTIDE SEQUENCE [LARGE SCALE GENOMIC DNA]</scope>
    <source>
        <tissue evidence="1">Leaf</tissue>
    </source>
</reference>
<evidence type="ECO:0000313" key="1">
    <source>
        <dbReference type="EMBL" id="KAK9077963.1"/>
    </source>
</evidence>
<dbReference type="InterPro" id="IPR032567">
    <property type="entry name" value="RTL1-rel"/>
</dbReference>
<dbReference type="Gene3D" id="3.10.10.10">
    <property type="entry name" value="HIV Type 1 Reverse Transcriptase, subunit A, domain 1"/>
    <property type="match status" value="1"/>
</dbReference>